<reference evidence="1 2" key="1">
    <citation type="submission" date="2023-05" db="EMBL/GenBank/DDBJ databases">
        <title>B98-5 Cell Line De Novo Hybrid Assembly: An Optical Mapping Approach.</title>
        <authorList>
            <person name="Kananen K."/>
            <person name="Auerbach J.A."/>
            <person name="Kautto E."/>
            <person name="Blachly J.S."/>
        </authorList>
    </citation>
    <scope>NUCLEOTIDE SEQUENCE [LARGE SCALE GENOMIC DNA]</scope>
    <source>
        <strain evidence="1">B95-8</strain>
        <tissue evidence="1">Cell line</tissue>
    </source>
</reference>
<evidence type="ECO:0000313" key="2">
    <source>
        <dbReference type="Proteomes" id="UP001266305"/>
    </source>
</evidence>
<keyword evidence="2" id="KW-1185">Reference proteome</keyword>
<sequence length="105" mass="12158">MCSQCKDKFLGALFLYEDDGYQSYYATCCFVGTLLLHKNPDCTRCYCSIYWSRGMLLLCKNPDCTQLYCSRGTLLLCDNHNFTRCYCSICCSRERLLLCENPDCT</sequence>
<name>A0ABQ9W3K7_SAGOE</name>
<comment type="caution">
    <text evidence="1">The sequence shown here is derived from an EMBL/GenBank/DDBJ whole genome shotgun (WGS) entry which is preliminary data.</text>
</comment>
<accession>A0ABQ9W3K7</accession>
<protein>
    <submittedName>
        <fullName evidence="1">Uncharacterized protein</fullName>
    </submittedName>
</protein>
<evidence type="ECO:0000313" key="1">
    <source>
        <dbReference type="EMBL" id="KAK2116050.1"/>
    </source>
</evidence>
<proteinExistence type="predicted"/>
<dbReference type="EMBL" id="JASSZA010000003">
    <property type="protein sequence ID" value="KAK2116050.1"/>
    <property type="molecule type" value="Genomic_DNA"/>
</dbReference>
<dbReference type="Proteomes" id="UP001266305">
    <property type="component" value="Unassembled WGS sequence"/>
</dbReference>
<organism evidence="1 2">
    <name type="scientific">Saguinus oedipus</name>
    <name type="common">Cotton-top tamarin</name>
    <name type="synonym">Oedipomidas oedipus</name>
    <dbReference type="NCBI Taxonomy" id="9490"/>
    <lineage>
        <taxon>Eukaryota</taxon>
        <taxon>Metazoa</taxon>
        <taxon>Chordata</taxon>
        <taxon>Craniata</taxon>
        <taxon>Vertebrata</taxon>
        <taxon>Euteleostomi</taxon>
        <taxon>Mammalia</taxon>
        <taxon>Eutheria</taxon>
        <taxon>Euarchontoglires</taxon>
        <taxon>Primates</taxon>
        <taxon>Haplorrhini</taxon>
        <taxon>Platyrrhini</taxon>
        <taxon>Cebidae</taxon>
        <taxon>Callitrichinae</taxon>
        <taxon>Saguinus</taxon>
    </lineage>
</organism>
<gene>
    <name evidence="1" type="ORF">P7K49_006676</name>
</gene>